<dbReference type="SUPFAM" id="SSF56436">
    <property type="entry name" value="C-type lectin-like"/>
    <property type="match status" value="2"/>
</dbReference>
<dbReference type="CDD" id="cd00037">
    <property type="entry name" value="CLECT"/>
    <property type="match status" value="2"/>
</dbReference>
<gene>
    <name evidence="2" type="ORF">GSOID_T00028003001</name>
</gene>
<sequence length="424" mass="48461">MKLAKFFSLQLANAVIFEKNKDLDVGGNVQSGQAEAQAMCVRKGGNLAFFKNEGEYSTFSNDYQKWKPVRIGYTRATVNDTFTAINGDPDVYTSYIDDRLPSRDLCLLSAKTQRKKFTNKKMFPNGCENNKMSWCRFEEEQNTMRNGYILKFETTEGRASFADAEAICEEKGGFLPYVTTIVDERLINETLGMDYQWTGIKRNSNGVFVDKFNREVTIDESLWLTNQPSSIEGADCVRLVPEEGYSLVMTFCDNLLTFACQYHQGDCRKTVVNHARQQVTEGRMMQLQDLKCSGTDTWAVSFDFKCKNDNTQPEEDIVLITDNQNPSVPFLKVHRPANNYAYHISMPKMSDATVVHDELFNPYPGHVHVVDRLSESPIYGTWLCSNTKGKGYVNLAIEQNYCNETDIYTKSLSWNGYERMRFTD</sequence>
<dbReference type="Proteomes" id="UP000011014">
    <property type="component" value="Unassembled WGS sequence"/>
</dbReference>
<protein>
    <recommendedName>
        <fullName evidence="1">C-type lectin domain-containing protein</fullName>
    </recommendedName>
</protein>
<evidence type="ECO:0000259" key="1">
    <source>
        <dbReference type="PROSITE" id="PS50041"/>
    </source>
</evidence>
<dbReference type="InterPro" id="IPR016186">
    <property type="entry name" value="C-type_lectin-like/link_sf"/>
</dbReference>
<dbReference type="InterPro" id="IPR016187">
    <property type="entry name" value="CTDL_fold"/>
</dbReference>
<dbReference type="EMBL" id="FN658195">
    <property type="protein sequence ID" value="CBY43406.1"/>
    <property type="molecule type" value="Genomic_DNA"/>
</dbReference>
<organism evidence="2">
    <name type="scientific">Oikopleura dioica</name>
    <name type="common">Tunicate</name>
    <dbReference type="NCBI Taxonomy" id="34765"/>
    <lineage>
        <taxon>Eukaryota</taxon>
        <taxon>Metazoa</taxon>
        <taxon>Chordata</taxon>
        <taxon>Tunicata</taxon>
        <taxon>Appendicularia</taxon>
        <taxon>Copelata</taxon>
        <taxon>Oikopleuridae</taxon>
        <taxon>Oikopleura</taxon>
    </lineage>
</organism>
<proteinExistence type="predicted"/>
<name>E4Z6S8_OIKDI</name>
<feature type="non-terminal residue" evidence="2">
    <location>
        <position position="424"/>
    </location>
</feature>
<dbReference type="InterPro" id="IPR001304">
    <property type="entry name" value="C-type_lectin-like"/>
</dbReference>
<reference evidence="2" key="1">
    <citation type="journal article" date="2010" name="Science">
        <title>Plasticity of animal genome architecture unmasked by rapid evolution of a pelagic tunicate.</title>
        <authorList>
            <person name="Denoeud F."/>
            <person name="Henriet S."/>
            <person name="Mungpakdee S."/>
            <person name="Aury J.M."/>
            <person name="Da Silva C."/>
            <person name="Brinkmann H."/>
            <person name="Mikhaleva J."/>
            <person name="Olsen L.C."/>
            <person name="Jubin C."/>
            <person name="Canestro C."/>
            <person name="Bouquet J.M."/>
            <person name="Danks G."/>
            <person name="Poulain J."/>
            <person name="Campsteijn C."/>
            <person name="Adamski M."/>
            <person name="Cross I."/>
            <person name="Yadetie F."/>
            <person name="Muffato M."/>
            <person name="Louis A."/>
            <person name="Butcher S."/>
            <person name="Tsagkogeorga G."/>
            <person name="Konrad A."/>
            <person name="Singh S."/>
            <person name="Jensen M.F."/>
            <person name="Cong E.H."/>
            <person name="Eikeseth-Otteraa H."/>
            <person name="Noel B."/>
            <person name="Anthouard V."/>
            <person name="Porcel B.M."/>
            <person name="Kachouri-Lafond R."/>
            <person name="Nishino A."/>
            <person name="Ugolini M."/>
            <person name="Chourrout P."/>
            <person name="Nishida H."/>
            <person name="Aasland R."/>
            <person name="Huzurbazar S."/>
            <person name="Westhof E."/>
            <person name="Delsuc F."/>
            <person name="Lehrach H."/>
            <person name="Reinhardt R."/>
            <person name="Weissenbach J."/>
            <person name="Roy S.W."/>
            <person name="Artiguenave F."/>
            <person name="Postlethwait J.H."/>
            <person name="Manak J.R."/>
            <person name="Thompson E.M."/>
            <person name="Jaillon O."/>
            <person name="Du Pasquier L."/>
            <person name="Boudinot P."/>
            <person name="Liberles D.A."/>
            <person name="Volff J.N."/>
            <person name="Philippe H."/>
            <person name="Lenhard B."/>
            <person name="Roest Crollius H."/>
            <person name="Wincker P."/>
            <person name="Chourrout D."/>
        </authorList>
    </citation>
    <scope>NUCLEOTIDE SEQUENCE [LARGE SCALE GENOMIC DNA]</scope>
</reference>
<dbReference type="Pfam" id="PF00059">
    <property type="entry name" value="Lectin_C"/>
    <property type="match status" value="1"/>
</dbReference>
<dbReference type="SMART" id="SM00034">
    <property type="entry name" value="CLECT"/>
    <property type="match status" value="2"/>
</dbReference>
<dbReference type="PROSITE" id="PS50041">
    <property type="entry name" value="C_TYPE_LECTIN_2"/>
    <property type="match status" value="1"/>
</dbReference>
<dbReference type="AlphaFoldDB" id="E4Z6S8"/>
<dbReference type="Gene3D" id="3.10.100.10">
    <property type="entry name" value="Mannose-Binding Protein A, subunit A"/>
    <property type="match status" value="2"/>
</dbReference>
<feature type="domain" description="C-type lectin" evidence="1">
    <location>
        <begin position="145"/>
        <end position="261"/>
    </location>
</feature>
<evidence type="ECO:0000313" key="2">
    <source>
        <dbReference type="EMBL" id="CBY43406.1"/>
    </source>
</evidence>
<accession>E4Z6S8</accession>